<dbReference type="RefSeq" id="XP_026105295.1">
    <property type="nucleotide sequence ID" value="XM_026249510.1"/>
</dbReference>
<dbReference type="OrthoDB" id="8834619at2759"/>
<evidence type="ECO:0000256" key="6">
    <source>
        <dbReference type="ARBA" id="ARBA00023320"/>
    </source>
</evidence>
<dbReference type="GO" id="GO:0032277">
    <property type="term" value="P:negative regulation of gonadotropin secretion"/>
    <property type="evidence" value="ECO:0007669"/>
    <property type="project" value="TreeGrafter"/>
</dbReference>
<evidence type="ECO:0000256" key="5">
    <source>
        <dbReference type="ARBA" id="ARBA00022815"/>
    </source>
</evidence>
<name>A0A6P6N7V7_CARAU</name>
<dbReference type="GO" id="GO:0007218">
    <property type="term" value="P:neuropeptide signaling pathway"/>
    <property type="evidence" value="ECO:0007669"/>
    <property type="project" value="UniProtKB-KW"/>
</dbReference>
<dbReference type="GO" id="GO:0005102">
    <property type="term" value="F:signaling receptor binding"/>
    <property type="evidence" value="ECO:0007669"/>
    <property type="project" value="TreeGrafter"/>
</dbReference>
<keyword evidence="8" id="KW-1185">Reference proteome</keyword>
<evidence type="ECO:0000256" key="3">
    <source>
        <dbReference type="ARBA" id="ARBA00022525"/>
    </source>
</evidence>
<reference evidence="9" key="1">
    <citation type="submission" date="2025-08" db="UniProtKB">
        <authorList>
            <consortium name="RefSeq"/>
        </authorList>
    </citation>
    <scope>IDENTIFICATION</scope>
    <source>
        <strain evidence="9">Wakin</strain>
        <tissue evidence="9">Muscle</tissue>
    </source>
</reference>
<dbReference type="PANTHER" id="PTHR14403:SF6">
    <property type="entry name" value="PRO-FMRFAMIDE-RELATED NEUROPEPTIDE VF"/>
    <property type="match status" value="1"/>
</dbReference>
<dbReference type="Proteomes" id="UP000515129">
    <property type="component" value="Unplaced"/>
</dbReference>
<dbReference type="PANTHER" id="PTHR14403">
    <property type="entry name" value="RFAMIDE PEPTIDE GONADOTROPIN INHIBITORY HORMONE"/>
    <property type="match status" value="1"/>
</dbReference>
<evidence type="ECO:0000256" key="7">
    <source>
        <dbReference type="SAM" id="Phobius"/>
    </source>
</evidence>
<dbReference type="GeneID" id="113076898"/>
<accession>A0A6P6N7V7</accession>
<keyword evidence="6" id="KW-0527">Neuropeptide</keyword>
<protein>
    <submittedName>
        <fullName evidence="9">Uncharacterized protein LOC113076898</fullName>
    </submittedName>
</protein>
<keyword evidence="7" id="KW-0472">Membrane</keyword>
<sequence>MVNCIKSLHCAWTLVNDCKMSSFTLLSLAFGILSSLMLREVTALRLPLPDDSDPDRFKWGQFPEDTQEIPRSLELEDFTLNVAPTSSRVSSPTILRLHPIIKKPTHLHANLPLRFGRDAQMNARDRASKSTINLPQRFGRSCTMCERSGTGPSATLPQRFGRDNIFSLDPFRALTLYTRTPESPFPKERTQVHDYMFETVADSEETVKRTDYTALD</sequence>
<dbReference type="GO" id="GO:0005576">
    <property type="term" value="C:extracellular region"/>
    <property type="evidence" value="ECO:0007669"/>
    <property type="project" value="UniProtKB-SubCell"/>
</dbReference>
<dbReference type="KEGG" id="caua:113076898"/>
<proteinExistence type="inferred from homology"/>
<feature type="transmembrane region" description="Helical" evidence="7">
    <location>
        <begin position="20"/>
        <end position="38"/>
    </location>
</feature>
<evidence type="ECO:0000313" key="9">
    <source>
        <dbReference type="RefSeq" id="XP_026105295.1"/>
    </source>
</evidence>
<keyword evidence="4" id="KW-0732">Signal</keyword>
<evidence type="ECO:0000256" key="4">
    <source>
        <dbReference type="ARBA" id="ARBA00022729"/>
    </source>
</evidence>
<keyword evidence="7" id="KW-1133">Transmembrane helix</keyword>
<dbReference type="InterPro" id="IPR026297">
    <property type="entry name" value="FMRFamide-related/fGRP"/>
</dbReference>
<keyword evidence="3" id="KW-0964">Secreted</keyword>
<keyword evidence="7" id="KW-0812">Transmembrane</keyword>
<comment type="subcellular location">
    <subcellularLocation>
        <location evidence="1">Secreted</location>
    </subcellularLocation>
</comment>
<comment type="similarity">
    <text evidence="2">Belongs to the FARP (FMRFamide related peptide) family.</text>
</comment>
<keyword evidence="5" id="KW-0027">Amidation</keyword>
<evidence type="ECO:0000256" key="2">
    <source>
        <dbReference type="ARBA" id="ARBA00006356"/>
    </source>
</evidence>
<gene>
    <name evidence="9" type="primary">LOC113076898</name>
</gene>
<organism evidence="8 9">
    <name type="scientific">Carassius auratus</name>
    <name type="common">Goldfish</name>
    <dbReference type="NCBI Taxonomy" id="7957"/>
    <lineage>
        <taxon>Eukaryota</taxon>
        <taxon>Metazoa</taxon>
        <taxon>Chordata</taxon>
        <taxon>Craniata</taxon>
        <taxon>Vertebrata</taxon>
        <taxon>Euteleostomi</taxon>
        <taxon>Actinopterygii</taxon>
        <taxon>Neopterygii</taxon>
        <taxon>Teleostei</taxon>
        <taxon>Ostariophysi</taxon>
        <taxon>Cypriniformes</taxon>
        <taxon>Cyprinidae</taxon>
        <taxon>Cyprininae</taxon>
        <taxon>Carassius</taxon>
    </lineage>
</organism>
<evidence type="ECO:0000256" key="1">
    <source>
        <dbReference type="ARBA" id="ARBA00004613"/>
    </source>
</evidence>
<dbReference type="AlphaFoldDB" id="A0A6P6N7V7"/>
<evidence type="ECO:0000313" key="8">
    <source>
        <dbReference type="Proteomes" id="UP000515129"/>
    </source>
</evidence>